<dbReference type="Pfam" id="PF04011">
    <property type="entry name" value="LemA"/>
    <property type="match status" value="1"/>
</dbReference>
<name>A0A9X2M9L3_9FIRM</name>
<dbReference type="AlphaFoldDB" id="A0A9X2M9L3"/>
<keyword evidence="3" id="KW-0812">Transmembrane</keyword>
<comment type="similarity">
    <text evidence="2">Belongs to the LemA family.</text>
</comment>
<accession>A0A9X2M9L3</accession>
<reference evidence="6" key="1">
    <citation type="submission" date="2022-07" db="EMBL/GenBank/DDBJ databases">
        <title>Enhanced cultured diversity of the mouse gut microbiota enables custom-made synthetic communities.</title>
        <authorList>
            <person name="Afrizal A."/>
        </authorList>
    </citation>
    <scope>NUCLEOTIDE SEQUENCE</scope>
    <source>
        <strain evidence="6">DSM 29186</strain>
    </source>
</reference>
<dbReference type="GO" id="GO:0016020">
    <property type="term" value="C:membrane"/>
    <property type="evidence" value="ECO:0007669"/>
    <property type="project" value="UniProtKB-SubCell"/>
</dbReference>
<keyword evidence="5" id="KW-0472">Membrane</keyword>
<protein>
    <submittedName>
        <fullName evidence="6">LemA family protein</fullName>
    </submittedName>
</protein>
<dbReference type="Gene3D" id="1.20.1440.20">
    <property type="entry name" value="LemA-like domain"/>
    <property type="match status" value="1"/>
</dbReference>
<keyword evidence="4" id="KW-1133">Transmembrane helix</keyword>
<evidence type="ECO:0000256" key="3">
    <source>
        <dbReference type="ARBA" id="ARBA00022692"/>
    </source>
</evidence>
<evidence type="ECO:0000313" key="7">
    <source>
        <dbReference type="Proteomes" id="UP001140817"/>
    </source>
</evidence>
<dbReference type="Proteomes" id="UP001140817">
    <property type="component" value="Unassembled WGS sequence"/>
</dbReference>
<dbReference type="PANTHER" id="PTHR34478:SF2">
    <property type="entry name" value="MEMBRANE PROTEIN"/>
    <property type="match status" value="1"/>
</dbReference>
<dbReference type="PANTHER" id="PTHR34478">
    <property type="entry name" value="PROTEIN LEMA"/>
    <property type="match status" value="1"/>
</dbReference>
<evidence type="ECO:0000256" key="5">
    <source>
        <dbReference type="ARBA" id="ARBA00023136"/>
    </source>
</evidence>
<organism evidence="6 7">
    <name type="scientific">Terrisporobacter muris</name>
    <dbReference type="NCBI Taxonomy" id="2963284"/>
    <lineage>
        <taxon>Bacteria</taxon>
        <taxon>Bacillati</taxon>
        <taxon>Bacillota</taxon>
        <taxon>Clostridia</taxon>
        <taxon>Peptostreptococcales</taxon>
        <taxon>Peptostreptococcaceae</taxon>
        <taxon>Terrisporobacter</taxon>
    </lineage>
</organism>
<dbReference type="EMBL" id="JANKBY010000055">
    <property type="protein sequence ID" value="MCR1822414.1"/>
    <property type="molecule type" value="Genomic_DNA"/>
</dbReference>
<evidence type="ECO:0000313" key="6">
    <source>
        <dbReference type="EMBL" id="MCR1822414.1"/>
    </source>
</evidence>
<dbReference type="SUPFAM" id="SSF140478">
    <property type="entry name" value="LemA-like"/>
    <property type="match status" value="1"/>
</dbReference>
<sequence>MKVNKTVMITLSAIVMTIILCVFATQGVQNKAIGLEEQILTALSDVEVQEKRRVDLIYNLVDTVKEYDKHEAETLKDIMEARGSKDGDISDVTAVLSAVTEAYPDLKSNENYKQLMTELTVTENMMVDYRTNYNKQIKEYNRYVRKFPNRMILNLLGYEIVPYTYLEYNAPSTSPQDLFNE</sequence>
<comment type="subcellular location">
    <subcellularLocation>
        <location evidence="1">Membrane</location>
        <topology evidence="1">Single-pass membrane protein</topology>
    </subcellularLocation>
</comment>
<evidence type="ECO:0000256" key="4">
    <source>
        <dbReference type="ARBA" id="ARBA00022989"/>
    </source>
</evidence>
<evidence type="ECO:0000256" key="2">
    <source>
        <dbReference type="ARBA" id="ARBA00008854"/>
    </source>
</evidence>
<evidence type="ECO:0000256" key="1">
    <source>
        <dbReference type="ARBA" id="ARBA00004167"/>
    </source>
</evidence>
<dbReference type="InterPro" id="IPR023353">
    <property type="entry name" value="LemA-like_dom_sf"/>
</dbReference>
<proteinExistence type="inferred from homology"/>
<dbReference type="RefSeq" id="WP_257560271.1">
    <property type="nucleotide sequence ID" value="NZ_JANKBY010000055.1"/>
</dbReference>
<keyword evidence="7" id="KW-1185">Reference proteome</keyword>
<comment type="caution">
    <text evidence="6">The sequence shown here is derived from an EMBL/GenBank/DDBJ whole genome shotgun (WGS) entry which is preliminary data.</text>
</comment>
<gene>
    <name evidence="6" type="ORF">NSA58_06410</name>
</gene>
<dbReference type="InterPro" id="IPR007156">
    <property type="entry name" value="MamQ_LemA"/>
</dbReference>